<proteinExistence type="predicted"/>
<sequence>HFLIRDLDPFRRSPHAAAERSPVGVPLVRARARPRPSDAMGFFSGKTKQTTTQKPEQRVKVRVEPPGYSHHEFELPASHLRSKHFASLMAKAKKEDGVEGKVVAIPCGLEDFLVAMVKTVTRAPSDSSPRCPILGWFSARSR</sequence>
<dbReference type="Proteomes" id="UP000015105">
    <property type="component" value="Chromosome 2D"/>
</dbReference>
<organism evidence="2 3">
    <name type="scientific">Aegilops tauschii subsp. strangulata</name>
    <name type="common">Goatgrass</name>
    <dbReference type="NCBI Taxonomy" id="200361"/>
    <lineage>
        <taxon>Eukaryota</taxon>
        <taxon>Viridiplantae</taxon>
        <taxon>Streptophyta</taxon>
        <taxon>Embryophyta</taxon>
        <taxon>Tracheophyta</taxon>
        <taxon>Spermatophyta</taxon>
        <taxon>Magnoliopsida</taxon>
        <taxon>Liliopsida</taxon>
        <taxon>Poales</taxon>
        <taxon>Poaceae</taxon>
        <taxon>BOP clade</taxon>
        <taxon>Pooideae</taxon>
        <taxon>Triticodae</taxon>
        <taxon>Triticeae</taxon>
        <taxon>Triticinae</taxon>
        <taxon>Aegilops</taxon>
    </lineage>
</organism>
<dbReference type="Gramene" id="AET2Gv20863200.1">
    <property type="protein sequence ID" value="AET2Gv20863200.1"/>
    <property type="gene ID" value="AET2Gv20863200"/>
</dbReference>
<accession>A0A453CIY1</accession>
<reference evidence="3" key="1">
    <citation type="journal article" date="2014" name="Science">
        <title>Ancient hybridizations among the ancestral genomes of bread wheat.</title>
        <authorList>
            <consortium name="International Wheat Genome Sequencing Consortium,"/>
            <person name="Marcussen T."/>
            <person name="Sandve S.R."/>
            <person name="Heier L."/>
            <person name="Spannagl M."/>
            <person name="Pfeifer M."/>
            <person name="Jakobsen K.S."/>
            <person name="Wulff B.B."/>
            <person name="Steuernagel B."/>
            <person name="Mayer K.F."/>
            <person name="Olsen O.A."/>
        </authorList>
    </citation>
    <scope>NUCLEOTIDE SEQUENCE [LARGE SCALE GENOMIC DNA]</scope>
    <source>
        <strain evidence="3">cv. AL8/78</strain>
    </source>
</reference>
<protein>
    <submittedName>
        <fullName evidence="2">Uncharacterized protein</fullName>
    </submittedName>
</protein>
<evidence type="ECO:0000313" key="3">
    <source>
        <dbReference type="Proteomes" id="UP000015105"/>
    </source>
</evidence>
<reference evidence="2" key="3">
    <citation type="journal article" date="2017" name="Nature">
        <title>Genome sequence of the progenitor of the wheat D genome Aegilops tauschii.</title>
        <authorList>
            <person name="Luo M.C."/>
            <person name="Gu Y.Q."/>
            <person name="Puiu D."/>
            <person name="Wang H."/>
            <person name="Twardziok S.O."/>
            <person name="Deal K.R."/>
            <person name="Huo N."/>
            <person name="Zhu T."/>
            <person name="Wang L."/>
            <person name="Wang Y."/>
            <person name="McGuire P.E."/>
            <person name="Liu S."/>
            <person name="Long H."/>
            <person name="Ramasamy R.K."/>
            <person name="Rodriguez J.C."/>
            <person name="Van S.L."/>
            <person name="Yuan L."/>
            <person name="Wang Z."/>
            <person name="Xia Z."/>
            <person name="Xiao L."/>
            <person name="Anderson O.D."/>
            <person name="Ouyang S."/>
            <person name="Liang Y."/>
            <person name="Zimin A.V."/>
            <person name="Pertea G."/>
            <person name="Qi P."/>
            <person name="Bennetzen J.L."/>
            <person name="Dai X."/>
            <person name="Dawson M.W."/>
            <person name="Muller H.G."/>
            <person name="Kugler K."/>
            <person name="Rivarola-Duarte L."/>
            <person name="Spannagl M."/>
            <person name="Mayer K.F.X."/>
            <person name="Lu F.H."/>
            <person name="Bevan M.W."/>
            <person name="Leroy P."/>
            <person name="Li P."/>
            <person name="You F.M."/>
            <person name="Sun Q."/>
            <person name="Liu Z."/>
            <person name="Lyons E."/>
            <person name="Wicker T."/>
            <person name="Salzberg S.L."/>
            <person name="Devos K.M."/>
            <person name="Dvorak J."/>
        </authorList>
    </citation>
    <scope>NUCLEOTIDE SEQUENCE [LARGE SCALE GENOMIC DNA]</scope>
    <source>
        <strain evidence="2">cv. AL8/78</strain>
    </source>
</reference>
<reference evidence="2" key="4">
    <citation type="submission" date="2019-03" db="UniProtKB">
        <authorList>
            <consortium name="EnsemblPlants"/>
        </authorList>
    </citation>
    <scope>IDENTIFICATION</scope>
</reference>
<reference evidence="3" key="2">
    <citation type="journal article" date="2017" name="Nat. Plants">
        <title>The Aegilops tauschii genome reveals multiple impacts of transposons.</title>
        <authorList>
            <person name="Zhao G."/>
            <person name="Zou C."/>
            <person name="Li K."/>
            <person name="Wang K."/>
            <person name="Li T."/>
            <person name="Gao L."/>
            <person name="Zhang X."/>
            <person name="Wang H."/>
            <person name="Yang Z."/>
            <person name="Liu X."/>
            <person name="Jiang W."/>
            <person name="Mao L."/>
            <person name="Kong X."/>
            <person name="Jiao Y."/>
            <person name="Jia J."/>
        </authorList>
    </citation>
    <scope>NUCLEOTIDE SEQUENCE [LARGE SCALE GENOMIC DNA]</scope>
    <source>
        <strain evidence="3">cv. AL8/78</strain>
    </source>
</reference>
<evidence type="ECO:0000313" key="2">
    <source>
        <dbReference type="EnsemblPlants" id="AET2Gv20863200.1"/>
    </source>
</evidence>
<keyword evidence="3" id="KW-1185">Reference proteome</keyword>
<dbReference type="EnsemblPlants" id="AET2Gv20863200.1">
    <property type="protein sequence ID" value="AET2Gv20863200.1"/>
    <property type="gene ID" value="AET2Gv20863200"/>
</dbReference>
<reference evidence="2" key="5">
    <citation type="journal article" date="2021" name="G3 (Bethesda)">
        <title>Aegilops tauschii genome assembly Aet v5.0 features greater sequence contiguity and improved annotation.</title>
        <authorList>
            <person name="Wang L."/>
            <person name="Zhu T."/>
            <person name="Rodriguez J.C."/>
            <person name="Deal K.R."/>
            <person name="Dubcovsky J."/>
            <person name="McGuire P.E."/>
            <person name="Lux T."/>
            <person name="Spannagl M."/>
            <person name="Mayer K.F.X."/>
            <person name="Baldrich P."/>
            <person name="Meyers B.C."/>
            <person name="Huo N."/>
            <person name="Gu Y.Q."/>
            <person name="Zhou H."/>
            <person name="Devos K.M."/>
            <person name="Bennetzen J.L."/>
            <person name="Unver T."/>
            <person name="Budak H."/>
            <person name="Gulick P.J."/>
            <person name="Galiba G."/>
            <person name="Kalapos B."/>
            <person name="Nelson D.R."/>
            <person name="Li P."/>
            <person name="You F.M."/>
            <person name="Luo M.C."/>
            <person name="Dvorak J."/>
        </authorList>
    </citation>
    <scope>NUCLEOTIDE SEQUENCE [LARGE SCALE GENOMIC DNA]</scope>
    <source>
        <strain evidence="2">cv. AL8/78</strain>
    </source>
</reference>
<name>A0A453CIY1_AEGTS</name>
<evidence type="ECO:0000256" key="1">
    <source>
        <dbReference type="SAM" id="MobiDB-lite"/>
    </source>
</evidence>
<feature type="region of interest" description="Disordered" evidence="1">
    <location>
        <begin position="36"/>
        <end position="58"/>
    </location>
</feature>
<dbReference type="AlphaFoldDB" id="A0A453CIY1"/>